<keyword evidence="2" id="KW-1185">Reference proteome</keyword>
<dbReference type="Proteomes" id="UP001175227">
    <property type="component" value="Unassembled WGS sequence"/>
</dbReference>
<name>A0AA39PGM2_9AGAR</name>
<gene>
    <name evidence="1" type="ORF">IW261DRAFT_987148</name>
</gene>
<organism evidence="1 2">
    <name type="scientific">Armillaria novae-zelandiae</name>
    <dbReference type="NCBI Taxonomy" id="153914"/>
    <lineage>
        <taxon>Eukaryota</taxon>
        <taxon>Fungi</taxon>
        <taxon>Dikarya</taxon>
        <taxon>Basidiomycota</taxon>
        <taxon>Agaricomycotina</taxon>
        <taxon>Agaricomycetes</taxon>
        <taxon>Agaricomycetidae</taxon>
        <taxon>Agaricales</taxon>
        <taxon>Marasmiineae</taxon>
        <taxon>Physalacriaceae</taxon>
        <taxon>Armillaria</taxon>
    </lineage>
</organism>
<reference evidence="1" key="1">
    <citation type="submission" date="2023-06" db="EMBL/GenBank/DDBJ databases">
        <authorList>
            <consortium name="Lawrence Berkeley National Laboratory"/>
            <person name="Ahrendt S."/>
            <person name="Sahu N."/>
            <person name="Indic B."/>
            <person name="Wong-Bajracharya J."/>
            <person name="Merenyi Z."/>
            <person name="Ke H.-M."/>
            <person name="Monk M."/>
            <person name="Kocsube S."/>
            <person name="Drula E."/>
            <person name="Lipzen A."/>
            <person name="Balint B."/>
            <person name="Henrissat B."/>
            <person name="Andreopoulos B."/>
            <person name="Martin F.M."/>
            <person name="Harder C.B."/>
            <person name="Rigling D."/>
            <person name="Ford K.L."/>
            <person name="Foster G.D."/>
            <person name="Pangilinan J."/>
            <person name="Papanicolaou A."/>
            <person name="Barry K."/>
            <person name="LaButti K."/>
            <person name="Viragh M."/>
            <person name="Koriabine M."/>
            <person name="Yan M."/>
            <person name="Riley R."/>
            <person name="Champramary S."/>
            <person name="Plett K.L."/>
            <person name="Tsai I.J."/>
            <person name="Slot J."/>
            <person name="Sipos G."/>
            <person name="Plett J."/>
            <person name="Nagy L.G."/>
            <person name="Grigoriev I.V."/>
        </authorList>
    </citation>
    <scope>NUCLEOTIDE SEQUENCE</scope>
    <source>
        <strain evidence="1">ICMP 16352</strain>
    </source>
</reference>
<dbReference type="AlphaFoldDB" id="A0AA39PGM2"/>
<evidence type="ECO:0000313" key="2">
    <source>
        <dbReference type="Proteomes" id="UP001175227"/>
    </source>
</evidence>
<accession>A0AA39PGM2</accession>
<sequence length="261" mass="29821">MIAPKSRVEPDDNKNVHKLIHSIEHSSMCHSNILVENIAKTLSRPSDASGSPRCTKEPHYVLDIPGPSDDDFGKGLREFYEMCKKMEPMTLKDAEEVKEVHQLRRIFPTPYAVNIRILPYTSIWHLGHACTSSWVFLGPWVPNLPLISFRGQRHVKRSLRHSISLQNLYVYVYSTKTPSARLIHNVYCEPIQAHGPVTSTYVGNFLSVRRSSLNHIYDVSTFNPPREHVMHASNSNCSRRHLLHGPRVLYTIAYTIPYPTG</sequence>
<proteinExistence type="predicted"/>
<protein>
    <submittedName>
        <fullName evidence="1">Uncharacterized protein</fullName>
    </submittedName>
</protein>
<comment type="caution">
    <text evidence="1">The sequence shown here is derived from an EMBL/GenBank/DDBJ whole genome shotgun (WGS) entry which is preliminary data.</text>
</comment>
<dbReference type="EMBL" id="JAUEPR010000006">
    <property type="protein sequence ID" value="KAK0483907.1"/>
    <property type="molecule type" value="Genomic_DNA"/>
</dbReference>
<evidence type="ECO:0000313" key="1">
    <source>
        <dbReference type="EMBL" id="KAK0483907.1"/>
    </source>
</evidence>